<evidence type="ECO:0000313" key="4">
    <source>
        <dbReference type="Proteomes" id="UP000037643"/>
    </source>
</evidence>
<dbReference type="KEGG" id="amx:AM2010_980"/>
<protein>
    <submittedName>
        <fullName evidence="3">TadE family protein</fullName>
    </submittedName>
</protein>
<evidence type="ECO:0000313" key="3">
    <source>
        <dbReference type="EMBL" id="AKM07056.1"/>
    </source>
</evidence>
<dbReference type="PATRIC" id="fig|543877.4.peg.990"/>
<name>A0A0G3X8X7_9SPHN</name>
<reference evidence="3 4" key="1">
    <citation type="submission" date="2015-06" db="EMBL/GenBank/DDBJ databases">
        <authorList>
            <person name="Kim K.M."/>
        </authorList>
    </citation>
    <scope>NUCLEOTIDE SEQUENCE [LARGE SCALE GENOMIC DNA]</scope>
    <source>
        <strain evidence="3 4">KCTC 22370</strain>
    </source>
</reference>
<keyword evidence="1" id="KW-1133">Transmembrane helix</keyword>
<sequence>MTAPVLTRLRDAREGVTIIEFAIVAPVLLIFIFGILDLGHGLYMQSVLQGAVQEAGRDSGLETGRVGQDAIDTDVRERVEAVMPFLDDDDLAIRRTNYETFSDVGTPEDFDDTNGSGAYDDNECFSDRNNNGVWDPDVGAEGLGGADDVVMYEVTVTYDRLLPFWRMVGLPHRGQAQATTVMRNQPFGQQATRRSVRICP</sequence>
<gene>
    <name evidence="3" type="ORF">AM2010_980</name>
</gene>
<keyword evidence="1" id="KW-0472">Membrane</keyword>
<dbReference type="EMBL" id="CP011805">
    <property type="protein sequence ID" value="AKM07056.1"/>
    <property type="molecule type" value="Genomic_DNA"/>
</dbReference>
<dbReference type="InterPro" id="IPR012495">
    <property type="entry name" value="TadE-like_dom"/>
</dbReference>
<keyword evidence="1" id="KW-0812">Transmembrane</keyword>
<feature type="domain" description="TadE-like" evidence="2">
    <location>
        <begin position="15"/>
        <end position="57"/>
    </location>
</feature>
<accession>A0A0G3X8X7</accession>
<dbReference type="Proteomes" id="UP000037643">
    <property type="component" value="Chromosome"/>
</dbReference>
<dbReference type="RefSeq" id="WP_047806133.1">
    <property type="nucleotide sequence ID" value="NZ_CP011805.1"/>
</dbReference>
<evidence type="ECO:0000259" key="2">
    <source>
        <dbReference type="Pfam" id="PF07811"/>
    </source>
</evidence>
<feature type="transmembrane region" description="Helical" evidence="1">
    <location>
        <begin position="15"/>
        <end position="36"/>
    </location>
</feature>
<dbReference type="OrthoDB" id="7306064at2"/>
<proteinExistence type="predicted"/>
<dbReference type="Pfam" id="PF07811">
    <property type="entry name" value="TadE"/>
    <property type="match status" value="1"/>
</dbReference>
<keyword evidence="4" id="KW-1185">Reference proteome</keyword>
<dbReference type="STRING" id="543877.AM2010_980"/>
<evidence type="ECO:0000256" key="1">
    <source>
        <dbReference type="SAM" id="Phobius"/>
    </source>
</evidence>
<organism evidence="3 4">
    <name type="scientific">Pelagerythrobacter marensis</name>
    <dbReference type="NCBI Taxonomy" id="543877"/>
    <lineage>
        <taxon>Bacteria</taxon>
        <taxon>Pseudomonadati</taxon>
        <taxon>Pseudomonadota</taxon>
        <taxon>Alphaproteobacteria</taxon>
        <taxon>Sphingomonadales</taxon>
        <taxon>Erythrobacteraceae</taxon>
        <taxon>Pelagerythrobacter</taxon>
    </lineage>
</organism>
<dbReference type="AlphaFoldDB" id="A0A0G3X8X7"/>